<dbReference type="GO" id="GO:0005737">
    <property type="term" value="C:cytoplasm"/>
    <property type="evidence" value="ECO:0007669"/>
    <property type="project" value="TreeGrafter"/>
</dbReference>
<gene>
    <name evidence="3" type="ORF">XNOV1_A024814</name>
</gene>
<dbReference type="PROSITE" id="PS50011">
    <property type="entry name" value="PROTEIN_KINASE_DOM"/>
    <property type="match status" value="1"/>
</dbReference>
<dbReference type="GO" id="GO:0005524">
    <property type="term" value="F:ATP binding"/>
    <property type="evidence" value="ECO:0007669"/>
    <property type="project" value="InterPro"/>
</dbReference>
<evidence type="ECO:0000313" key="3">
    <source>
        <dbReference type="EMBL" id="CAJ1073241.1"/>
    </source>
</evidence>
<evidence type="ECO:0000259" key="2">
    <source>
        <dbReference type="PROSITE" id="PS50011"/>
    </source>
</evidence>
<dbReference type="SMART" id="SM00220">
    <property type="entry name" value="S_TKc"/>
    <property type="match status" value="1"/>
</dbReference>
<feature type="compositionally biased region" description="Acidic residues" evidence="1">
    <location>
        <begin position="810"/>
        <end position="821"/>
    </location>
</feature>
<keyword evidence="3" id="KW-0808">Transferase</keyword>
<name>A0AAV1GJB3_XYRNO</name>
<dbReference type="Gene3D" id="1.10.510.10">
    <property type="entry name" value="Transferase(Phosphotransferase) domain 1"/>
    <property type="match status" value="1"/>
</dbReference>
<keyword evidence="3" id="KW-0418">Kinase</keyword>
<dbReference type="GO" id="GO:0005634">
    <property type="term" value="C:nucleus"/>
    <property type="evidence" value="ECO:0007669"/>
    <property type="project" value="TreeGrafter"/>
</dbReference>
<dbReference type="PANTHER" id="PTHR44167:SF24">
    <property type="entry name" value="SERINE_THREONINE-PROTEIN KINASE CHK2"/>
    <property type="match status" value="1"/>
</dbReference>
<dbReference type="GO" id="GO:0004674">
    <property type="term" value="F:protein serine/threonine kinase activity"/>
    <property type="evidence" value="ECO:0007669"/>
    <property type="project" value="TreeGrafter"/>
</dbReference>
<dbReference type="InterPro" id="IPR000719">
    <property type="entry name" value="Prot_kinase_dom"/>
</dbReference>
<dbReference type="SUPFAM" id="SSF56112">
    <property type="entry name" value="Protein kinase-like (PK-like)"/>
    <property type="match status" value="1"/>
</dbReference>
<dbReference type="GO" id="GO:0044773">
    <property type="term" value="P:mitotic DNA damage checkpoint signaling"/>
    <property type="evidence" value="ECO:0007669"/>
    <property type="project" value="TreeGrafter"/>
</dbReference>
<organism evidence="3 4">
    <name type="scientific">Xyrichtys novacula</name>
    <name type="common">Pearly razorfish</name>
    <name type="synonym">Hemipteronotus novacula</name>
    <dbReference type="NCBI Taxonomy" id="13765"/>
    <lineage>
        <taxon>Eukaryota</taxon>
        <taxon>Metazoa</taxon>
        <taxon>Chordata</taxon>
        <taxon>Craniata</taxon>
        <taxon>Vertebrata</taxon>
        <taxon>Euteleostomi</taxon>
        <taxon>Actinopterygii</taxon>
        <taxon>Neopterygii</taxon>
        <taxon>Teleostei</taxon>
        <taxon>Neoteleostei</taxon>
        <taxon>Acanthomorphata</taxon>
        <taxon>Eupercaria</taxon>
        <taxon>Labriformes</taxon>
        <taxon>Labridae</taxon>
        <taxon>Xyrichtys</taxon>
    </lineage>
</organism>
<dbReference type="Proteomes" id="UP001178508">
    <property type="component" value="Chromosome 15"/>
</dbReference>
<dbReference type="PROSITE" id="PS00108">
    <property type="entry name" value="PROTEIN_KINASE_ST"/>
    <property type="match status" value="1"/>
</dbReference>
<proteinExistence type="predicted"/>
<dbReference type="InterPro" id="IPR011009">
    <property type="entry name" value="Kinase-like_dom_sf"/>
</dbReference>
<dbReference type="EMBL" id="OY660878">
    <property type="protein sequence ID" value="CAJ1073241.1"/>
    <property type="molecule type" value="Genomic_DNA"/>
</dbReference>
<keyword evidence="4" id="KW-1185">Reference proteome</keyword>
<evidence type="ECO:0000256" key="1">
    <source>
        <dbReference type="SAM" id="MobiDB-lite"/>
    </source>
</evidence>
<feature type="domain" description="Protein kinase" evidence="2">
    <location>
        <begin position="16"/>
        <end position="347"/>
    </location>
</feature>
<feature type="region of interest" description="Disordered" evidence="1">
    <location>
        <begin position="832"/>
        <end position="851"/>
    </location>
</feature>
<dbReference type="PANTHER" id="PTHR44167">
    <property type="entry name" value="OVARIAN-SPECIFIC SERINE/THREONINE-PROTEIN KINASE LOK-RELATED"/>
    <property type="match status" value="1"/>
</dbReference>
<dbReference type="FunFam" id="3.30.200.20:FF:000255">
    <property type="entry name" value="serine/threonine-protein kinase Chk2 isoform X1"/>
    <property type="match status" value="1"/>
</dbReference>
<dbReference type="InterPro" id="IPR008271">
    <property type="entry name" value="Ser/Thr_kinase_AS"/>
</dbReference>
<reference evidence="3" key="1">
    <citation type="submission" date="2023-08" db="EMBL/GenBank/DDBJ databases">
        <authorList>
            <person name="Alioto T."/>
            <person name="Alioto T."/>
            <person name="Gomez Garrido J."/>
        </authorList>
    </citation>
    <scope>NUCLEOTIDE SEQUENCE</scope>
</reference>
<accession>A0AAV1GJB3</accession>
<feature type="region of interest" description="Disordered" evidence="1">
    <location>
        <begin position="795"/>
        <end position="826"/>
    </location>
</feature>
<sequence length="900" mass="102519">MSDSQSALPQELQRKYVLTRQVGTGVCGEVKLAFERSTCKKFAVKIINKKNFQSEGTATRNAETEIEILQRVNHPCLTKTEDFYQTEDSYYIVLELMEGGELFQKVKSQGQLKESIAKLYFYQMLRAVQYLHTNGIIHRDLKPENILLSSHNDICLIKMEFDDIATENSQAVIDAALPFNYDVERFLRTEEEFYMPVHAAFHPDPTSLHLSWDIDGVILEVTTFAALKAPMPYIYLPTSHHSFPAKAQWPFLKKHLPLREMSAEVMKEWRRVYGVNLGTAEGGWVMILSLVPADKVIPSNILISEAAAKNLTEDVAADVARAVVSQLINLGPMEMTRLSIQKNNIFELAKFRLFRDDQSMFLALIDTAIDSLELPNGVAVLRTVGQLGGQESKPIMLLDILSSMDHIRSCTVHAACSIRHVDPDVDLMWSRWGINKLAGSRGNVFSNLSIHEAANYQSNLDGRPMDVNQKLWSLFKVGNVSPTLNFLQLYCDCPHRPQFPFYKHPISGVIACCGLLHKNSTKAMDKRAREYLQHFRDLSVKGIFHLPARVEGVLLFTQDIPHTLSSFTLMEEKALLDLLSQEAMLLPFKSVEGDGIRNLHFAVVDHIVDRMVEMVKEKGRDVISCLVAGLTAAQLKFFPHVHYRTYKGTKRVNWKNDAYALLRPEGEPETAETRAIKLNELVAQELLERALTEDGHLERYREWGMPWLPMVLSRIPPEVKKEDRKMDLVVYLSCLAIIMNGGFVHFAKLKDLHKSLPVSQKRLLDIRLRSVFSLKTICRDTVLYRLADDIPTTLPATRNPYRGRKGREEEAQEEEPADPGLDESTSQLLVEEDSRQARSISMARPAGKRTKWSPQELALVRDTGDLEADYKSYVKDCFDSDIPHRSKQSFKAMRWRMRDN</sequence>
<protein>
    <submittedName>
        <fullName evidence="3">Serine/threonine-protein kinase Chk2</fullName>
    </submittedName>
</protein>
<dbReference type="AlphaFoldDB" id="A0AAV1GJB3"/>
<dbReference type="Pfam" id="PF00069">
    <property type="entry name" value="Pkinase"/>
    <property type="match status" value="1"/>
</dbReference>
<evidence type="ECO:0000313" key="4">
    <source>
        <dbReference type="Proteomes" id="UP001178508"/>
    </source>
</evidence>